<dbReference type="AlphaFoldDB" id="A0A4S1CBC0"/>
<accession>A0A4S1CBC0</accession>
<dbReference type="EMBL" id="SRSC01000005">
    <property type="protein sequence ID" value="TGU70226.1"/>
    <property type="molecule type" value="Genomic_DNA"/>
</dbReference>
<keyword evidence="2" id="KW-1185">Reference proteome</keyword>
<organism evidence="1 2">
    <name type="scientific">Geomonas terrae</name>
    <dbReference type="NCBI Taxonomy" id="2562681"/>
    <lineage>
        <taxon>Bacteria</taxon>
        <taxon>Pseudomonadati</taxon>
        <taxon>Thermodesulfobacteriota</taxon>
        <taxon>Desulfuromonadia</taxon>
        <taxon>Geobacterales</taxon>
        <taxon>Geobacteraceae</taxon>
        <taxon>Geomonas</taxon>
    </lineage>
</organism>
<proteinExistence type="predicted"/>
<comment type="caution">
    <text evidence="1">The sequence shown here is derived from an EMBL/GenBank/DDBJ whole genome shotgun (WGS) entry which is preliminary data.</text>
</comment>
<sequence length="312" mass="30957">MAVLFGLVLGGCGVEWLPPPPQVEQFSFTPSSVDGVATGSTQTSNAVTLTMDTSNANISVSSGEYSVNGGTFTSTAGTVVSGDTVQVRHTAATTAGTTVTTTLTVGDKRATFSSTTAGGADAFSFSPAAVFNVTPGSSQTSNAATVKVNGTAPISVTGGEYSVDGSSFTSSPGTIGAGTHTVQLQQTAADGFLATTATTTVTIGGTSASFLSSTTSVADQVVAASGTANALVTTQVTLHLLSGNYTLQVVDGTGSYSLTGGDDYKDISAGAETVSLTDGQTIYLQDLALSGGVSTTFFAIDGGTIEYDVTAK</sequence>
<name>A0A4S1CBC0_9BACT</name>
<reference evidence="1 2" key="1">
    <citation type="submission" date="2019-04" db="EMBL/GenBank/DDBJ databases">
        <title>Geobacter oryzae sp. nov., ferric-reducing bacteria isolated from paddy soil.</title>
        <authorList>
            <person name="Xu Z."/>
            <person name="Masuda Y."/>
            <person name="Itoh H."/>
            <person name="Senoo K."/>
        </authorList>
    </citation>
    <scope>NUCLEOTIDE SEQUENCE [LARGE SCALE GENOMIC DNA]</scope>
    <source>
        <strain evidence="1 2">Red111</strain>
    </source>
</reference>
<protein>
    <submittedName>
        <fullName evidence="1">Uncharacterized protein</fullName>
    </submittedName>
</protein>
<evidence type="ECO:0000313" key="2">
    <source>
        <dbReference type="Proteomes" id="UP000306416"/>
    </source>
</evidence>
<gene>
    <name evidence="1" type="ORF">E4633_18680</name>
</gene>
<evidence type="ECO:0000313" key="1">
    <source>
        <dbReference type="EMBL" id="TGU70226.1"/>
    </source>
</evidence>
<dbReference type="Proteomes" id="UP000306416">
    <property type="component" value="Unassembled WGS sequence"/>
</dbReference>